<comment type="caution">
    <text evidence="3">The sequence shown here is derived from an EMBL/GenBank/DDBJ whole genome shotgun (WGS) entry which is preliminary data.</text>
</comment>
<dbReference type="EMBL" id="PUHR01000213">
    <property type="protein sequence ID" value="KAG0658392.1"/>
    <property type="molecule type" value="Genomic_DNA"/>
</dbReference>
<protein>
    <recommendedName>
        <fullName evidence="2">PA14 domain-containing protein</fullName>
    </recommendedName>
</protein>
<dbReference type="InterPro" id="IPR037524">
    <property type="entry name" value="PA14/GLEYA"/>
</dbReference>
<keyword evidence="1" id="KW-0812">Transmembrane</keyword>
<evidence type="ECO:0000256" key="1">
    <source>
        <dbReference type="SAM" id="Phobius"/>
    </source>
</evidence>
<keyword evidence="1" id="KW-1133">Transmembrane helix</keyword>
<dbReference type="Proteomes" id="UP000750334">
    <property type="component" value="Unassembled WGS sequence"/>
</dbReference>
<organism evidence="3 4">
    <name type="scientific">Maudiozyma exigua</name>
    <name type="common">Yeast</name>
    <name type="synonym">Kazachstania exigua</name>
    <dbReference type="NCBI Taxonomy" id="34358"/>
    <lineage>
        <taxon>Eukaryota</taxon>
        <taxon>Fungi</taxon>
        <taxon>Dikarya</taxon>
        <taxon>Ascomycota</taxon>
        <taxon>Saccharomycotina</taxon>
        <taxon>Saccharomycetes</taxon>
        <taxon>Saccharomycetales</taxon>
        <taxon>Saccharomycetaceae</taxon>
        <taxon>Maudiozyma</taxon>
    </lineage>
</organism>
<dbReference type="Gene3D" id="2.60.120.1560">
    <property type="match status" value="1"/>
</dbReference>
<dbReference type="PROSITE" id="PS51820">
    <property type="entry name" value="PA14"/>
    <property type="match status" value="1"/>
</dbReference>
<name>A0A9P6VZN4_MAUEX</name>
<accession>A0A9P6VZN4</accession>
<evidence type="ECO:0000313" key="4">
    <source>
        <dbReference type="Proteomes" id="UP000750334"/>
    </source>
</evidence>
<feature type="domain" description="PA14" evidence="2">
    <location>
        <begin position="11"/>
        <end position="181"/>
    </location>
</feature>
<sequence>MYNLDLNSPPPNVPLTALDRWLSLFFFVGTPIYSGNTDNINFNIFSDVSNNEVSYGKIFGNNITTTNFTFSTTAWFLAPKTGWYTFNINVKSNSSAAALMLVNYTDAYCCTNVKNNAISQQFQVSSIPSLPAAENPSDKVYLFRNFKYNMLMSYIHLAGDASLDISYTDPDGYYGDINTNVYQMNSNNFSEVVTCNYDVASFTTTTPWTGTGTTTMYQQLYRVQPNNFVAIQNWDIIGIPFTSSFIPSSSTELISEEPSSLTISSSEDSSLLSYTVSICSKAGPDETDASSCETGEVLYSSIRSSSLPPTVVSIPNENDTNSTLNNVSGIASTTSYDVSHSVTSNLMVPSDTRSIYVSSTDTGLTSLSSDCPESMEGSLCVSGITIEELSNITKVTVSSSNPSVKFDGDSSTMFPVTDYSYRAEYGNSTNVNTKTSESIVDGRSNTYNSAINDKDSEITIKSNPTSSSNYSPSTITSSSMLDSVTYFSDPKDDVYVTIITTTVTHIFENVFVDPINVQMSAENARKTAASTYVYTTTSTICPKCTVHTDSRLVGIILPYNLASVENDYYSLSISLVLPTSTMTDAFATSINTAYLEGISAQVSAIVSSPSSVTGSSRLPTISTFIPNLNDAPQIVPALFYIPLSLVVSTILLFLNI</sequence>
<evidence type="ECO:0000259" key="2">
    <source>
        <dbReference type="PROSITE" id="PS51820"/>
    </source>
</evidence>
<gene>
    <name evidence="3" type="ORF">C6P45_002191</name>
</gene>
<keyword evidence="1" id="KW-0472">Membrane</keyword>
<feature type="transmembrane region" description="Helical" evidence="1">
    <location>
        <begin position="634"/>
        <end position="654"/>
    </location>
</feature>
<proteinExistence type="predicted"/>
<reference evidence="3 4" key="1">
    <citation type="submission" date="2020-11" db="EMBL/GenBank/DDBJ databases">
        <title>Kefir isolates.</title>
        <authorList>
            <person name="Marcisauskas S."/>
            <person name="Kim Y."/>
            <person name="Blasche S."/>
        </authorList>
    </citation>
    <scope>NUCLEOTIDE SEQUENCE [LARGE SCALE GENOMIC DNA]</scope>
    <source>
        <strain evidence="3 4">OG2</strain>
    </source>
</reference>
<dbReference type="AlphaFoldDB" id="A0A9P6VZN4"/>
<keyword evidence="4" id="KW-1185">Reference proteome</keyword>
<evidence type="ECO:0000313" key="3">
    <source>
        <dbReference type="EMBL" id="KAG0658392.1"/>
    </source>
</evidence>